<dbReference type="EMBL" id="CAXHTB010000010">
    <property type="protein sequence ID" value="CAL0314004.1"/>
    <property type="molecule type" value="Genomic_DNA"/>
</dbReference>
<comment type="caution">
    <text evidence="1">The sequence shown here is derived from an EMBL/GenBank/DDBJ whole genome shotgun (WGS) entry which is preliminary data.</text>
</comment>
<reference evidence="1 2" key="1">
    <citation type="submission" date="2024-03" db="EMBL/GenBank/DDBJ databases">
        <authorList>
            <person name="Martinez-Hernandez J."/>
        </authorList>
    </citation>
    <scope>NUCLEOTIDE SEQUENCE [LARGE SCALE GENOMIC DNA]</scope>
</reference>
<evidence type="ECO:0008006" key="3">
    <source>
        <dbReference type="Google" id="ProtNLM"/>
    </source>
</evidence>
<dbReference type="Proteomes" id="UP001497480">
    <property type="component" value="Unassembled WGS sequence"/>
</dbReference>
<evidence type="ECO:0000313" key="2">
    <source>
        <dbReference type="Proteomes" id="UP001497480"/>
    </source>
</evidence>
<sequence>MLHQKVEYKTRELRQLNGQELHGLTLQELQRLEELLNIGLINVSKLKVLSLMRGQRQSFEFNNIRSSYLPEDDGRDTSLKLGLDLITII</sequence>
<accession>A0AAV1WX59</accession>
<organism evidence="1 2">
    <name type="scientific">Lupinus luteus</name>
    <name type="common">European yellow lupine</name>
    <dbReference type="NCBI Taxonomy" id="3873"/>
    <lineage>
        <taxon>Eukaryota</taxon>
        <taxon>Viridiplantae</taxon>
        <taxon>Streptophyta</taxon>
        <taxon>Embryophyta</taxon>
        <taxon>Tracheophyta</taxon>
        <taxon>Spermatophyta</taxon>
        <taxon>Magnoliopsida</taxon>
        <taxon>eudicotyledons</taxon>
        <taxon>Gunneridae</taxon>
        <taxon>Pentapetalae</taxon>
        <taxon>rosids</taxon>
        <taxon>fabids</taxon>
        <taxon>Fabales</taxon>
        <taxon>Fabaceae</taxon>
        <taxon>Papilionoideae</taxon>
        <taxon>50 kb inversion clade</taxon>
        <taxon>genistoids sensu lato</taxon>
        <taxon>core genistoids</taxon>
        <taxon>Genisteae</taxon>
        <taxon>Lupinus</taxon>
    </lineage>
</organism>
<gene>
    <name evidence="1" type="ORF">LLUT_LOCUS15064</name>
</gene>
<dbReference type="AlphaFoldDB" id="A0AAV1WX59"/>
<evidence type="ECO:0000313" key="1">
    <source>
        <dbReference type="EMBL" id="CAL0314004.1"/>
    </source>
</evidence>
<proteinExistence type="predicted"/>
<name>A0AAV1WX59_LUPLU</name>
<protein>
    <recommendedName>
        <fullName evidence="3">K-box domain-containing protein</fullName>
    </recommendedName>
</protein>
<keyword evidence="2" id="KW-1185">Reference proteome</keyword>